<evidence type="ECO:0000313" key="9">
    <source>
        <dbReference type="Proteomes" id="UP000187209"/>
    </source>
</evidence>
<dbReference type="EMBL" id="MPUH01000623">
    <property type="protein sequence ID" value="OMJ76595.1"/>
    <property type="molecule type" value="Genomic_DNA"/>
</dbReference>
<reference evidence="8 9" key="1">
    <citation type="submission" date="2016-11" db="EMBL/GenBank/DDBJ databases">
        <title>The macronuclear genome of Stentor coeruleus: a giant cell with tiny introns.</title>
        <authorList>
            <person name="Slabodnick M."/>
            <person name="Ruby J.G."/>
            <person name="Reiff S.B."/>
            <person name="Swart E.C."/>
            <person name="Gosai S."/>
            <person name="Prabakaran S."/>
            <person name="Witkowska E."/>
            <person name="Larue G.E."/>
            <person name="Fisher S."/>
            <person name="Freeman R.M."/>
            <person name="Gunawardena J."/>
            <person name="Chu W."/>
            <person name="Stover N.A."/>
            <person name="Gregory B.D."/>
            <person name="Nowacki M."/>
            <person name="Derisi J."/>
            <person name="Roy S.W."/>
            <person name="Marshall W.F."/>
            <person name="Sood P."/>
        </authorList>
    </citation>
    <scope>NUCLEOTIDE SEQUENCE [LARGE SCALE GENOMIC DNA]</scope>
    <source>
        <strain evidence="8">WM001</strain>
    </source>
</reference>
<dbReference type="PRINTS" id="PR00405">
    <property type="entry name" value="REVINTRACTNG"/>
</dbReference>
<dbReference type="Gene3D" id="1.10.220.150">
    <property type="entry name" value="Arf GTPase activating protein"/>
    <property type="match status" value="1"/>
</dbReference>
<feature type="region of interest" description="Disordered" evidence="6">
    <location>
        <begin position="148"/>
        <end position="167"/>
    </location>
</feature>
<dbReference type="PANTHER" id="PTHR45686">
    <property type="entry name" value="ADP-RIBOSYLATION FACTOR GTPASE ACTIVATING PROTEIN 3, ISOFORM H-RELATED"/>
    <property type="match status" value="1"/>
</dbReference>
<dbReference type="PANTHER" id="PTHR45686:SF4">
    <property type="entry name" value="ADP-RIBOSYLATION FACTOR GTPASE ACTIVATING PROTEIN 3, ISOFORM H"/>
    <property type="match status" value="1"/>
</dbReference>
<dbReference type="GO" id="GO:0000139">
    <property type="term" value="C:Golgi membrane"/>
    <property type="evidence" value="ECO:0007669"/>
    <property type="project" value="GOC"/>
</dbReference>
<dbReference type="GO" id="GO:0005096">
    <property type="term" value="F:GTPase activator activity"/>
    <property type="evidence" value="ECO:0007669"/>
    <property type="project" value="UniProtKB-KW"/>
</dbReference>
<dbReference type="GO" id="GO:0048205">
    <property type="term" value="P:COPI coating of Golgi vesicle"/>
    <property type="evidence" value="ECO:0007669"/>
    <property type="project" value="TreeGrafter"/>
</dbReference>
<evidence type="ECO:0000256" key="5">
    <source>
        <dbReference type="PROSITE-ProRule" id="PRU00288"/>
    </source>
</evidence>
<dbReference type="PROSITE" id="PS50115">
    <property type="entry name" value="ARFGAP"/>
    <property type="match status" value="1"/>
</dbReference>
<dbReference type="SUPFAM" id="SSF57863">
    <property type="entry name" value="ArfGap/RecO-like zinc finger"/>
    <property type="match status" value="1"/>
</dbReference>
<evidence type="ECO:0000256" key="2">
    <source>
        <dbReference type="ARBA" id="ARBA00022723"/>
    </source>
</evidence>
<dbReference type="InterPro" id="IPR038508">
    <property type="entry name" value="ArfGAP_dom_sf"/>
</dbReference>
<accession>A0A1R2BJ09</accession>
<protein>
    <recommendedName>
        <fullName evidence="7">Arf-GAP domain-containing protein</fullName>
    </recommendedName>
</protein>
<name>A0A1R2BJ09_9CILI</name>
<evidence type="ECO:0000313" key="8">
    <source>
        <dbReference type="EMBL" id="OMJ76595.1"/>
    </source>
</evidence>
<evidence type="ECO:0000256" key="4">
    <source>
        <dbReference type="ARBA" id="ARBA00022833"/>
    </source>
</evidence>
<sequence>MEQKEALRKIRDDPENTLCFDCGNIDITFTSISLGILLCAGCASVHRYLIPEISEIKPFESHYTKKQLQLLAMGGNASLKSFLAMYSIPCNDSIEYKYRTKACRYYKEMLDMMASGKECTMLTPSESEGAELADEYINKGFSSERTSKSEKLSIQKSHTIGDEELKDDHPSRFMNAIRTVEAFASEAYNVVGDSVKEKTEKGINYFRNKFRRASDKTPTVKD</sequence>
<keyword evidence="2" id="KW-0479">Metal-binding</keyword>
<dbReference type="Proteomes" id="UP000187209">
    <property type="component" value="Unassembled WGS sequence"/>
</dbReference>
<keyword evidence="1" id="KW-0343">GTPase activation</keyword>
<keyword evidence="9" id="KW-1185">Reference proteome</keyword>
<evidence type="ECO:0000259" key="7">
    <source>
        <dbReference type="PROSITE" id="PS50115"/>
    </source>
</evidence>
<dbReference type="Pfam" id="PF01412">
    <property type="entry name" value="ArfGap"/>
    <property type="match status" value="1"/>
</dbReference>
<organism evidence="8 9">
    <name type="scientific">Stentor coeruleus</name>
    <dbReference type="NCBI Taxonomy" id="5963"/>
    <lineage>
        <taxon>Eukaryota</taxon>
        <taxon>Sar</taxon>
        <taxon>Alveolata</taxon>
        <taxon>Ciliophora</taxon>
        <taxon>Postciliodesmatophora</taxon>
        <taxon>Heterotrichea</taxon>
        <taxon>Heterotrichida</taxon>
        <taxon>Stentoridae</taxon>
        <taxon>Stentor</taxon>
    </lineage>
</organism>
<dbReference type="AlphaFoldDB" id="A0A1R2BJ09"/>
<evidence type="ECO:0000256" key="3">
    <source>
        <dbReference type="ARBA" id="ARBA00022771"/>
    </source>
</evidence>
<dbReference type="SMART" id="SM00105">
    <property type="entry name" value="ArfGap"/>
    <property type="match status" value="1"/>
</dbReference>
<dbReference type="OrthoDB" id="983479at2759"/>
<gene>
    <name evidence="8" type="ORF">SteCoe_24004</name>
</gene>
<dbReference type="InterPro" id="IPR037278">
    <property type="entry name" value="ARFGAP/RecO"/>
</dbReference>
<dbReference type="InterPro" id="IPR001164">
    <property type="entry name" value="ArfGAP_dom"/>
</dbReference>
<evidence type="ECO:0000256" key="6">
    <source>
        <dbReference type="SAM" id="MobiDB-lite"/>
    </source>
</evidence>
<dbReference type="GO" id="GO:0008270">
    <property type="term" value="F:zinc ion binding"/>
    <property type="evidence" value="ECO:0007669"/>
    <property type="project" value="UniProtKB-KW"/>
</dbReference>
<comment type="caution">
    <text evidence="8">The sequence shown here is derived from an EMBL/GenBank/DDBJ whole genome shotgun (WGS) entry which is preliminary data.</text>
</comment>
<feature type="domain" description="Arf-GAP" evidence="7">
    <location>
        <begin position="4"/>
        <end position="83"/>
    </location>
</feature>
<keyword evidence="4" id="KW-0862">Zinc</keyword>
<keyword evidence="3 5" id="KW-0863">Zinc-finger</keyword>
<proteinExistence type="predicted"/>
<evidence type="ECO:0000256" key="1">
    <source>
        <dbReference type="ARBA" id="ARBA00022468"/>
    </source>
</evidence>